<dbReference type="Pfam" id="PF07983">
    <property type="entry name" value="X8"/>
    <property type="match status" value="1"/>
</dbReference>
<dbReference type="AlphaFoldDB" id="A0A1Q3C728"/>
<keyword evidence="3" id="KW-0336">GPI-anchor</keyword>
<gene>
    <name evidence="11" type="ORF">CFOL_v3_19460</name>
</gene>
<dbReference type="PANTHER" id="PTHR31044:SF33">
    <property type="entry name" value="PLASMODESMATA CALLOSE-BINDING PROTEIN 5"/>
    <property type="match status" value="1"/>
</dbReference>
<dbReference type="STRING" id="3775.A0A1Q3C728"/>
<keyword evidence="12" id="KW-1185">Reference proteome</keyword>
<dbReference type="SMART" id="SM00768">
    <property type="entry name" value="X8"/>
    <property type="match status" value="1"/>
</dbReference>
<keyword evidence="4 9" id="KW-0732">Signal</keyword>
<keyword evidence="6" id="KW-1015">Disulfide bond</keyword>
<evidence type="ECO:0000256" key="8">
    <source>
        <dbReference type="ARBA" id="ARBA00023288"/>
    </source>
</evidence>
<dbReference type="EMBL" id="BDDD01001437">
    <property type="protein sequence ID" value="GAV75984.1"/>
    <property type="molecule type" value="Genomic_DNA"/>
</dbReference>
<dbReference type="Proteomes" id="UP000187406">
    <property type="component" value="Unassembled WGS sequence"/>
</dbReference>
<feature type="signal peptide" evidence="9">
    <location>
        <begin position="1"/>
        <end position="19"/>
    </location>
</feature>
<evidence type="ECO:0000256" key="2">
    <source>
        <dbReference type="ARBA" id="ARBA00022475"/>
    </source>
</evidence>
<dbReference type="FunFam" id="1.20.58.1040:FF:000001">
    <property type="entry name" value="Glucan endo-1,3-beta-glucosidase 4"/>
    <property type="match status" value="1"/>
</dbReference>
<comment type="subcellular location">
    <subcellularLocation>
        <location evidence="1">Cell membrane</location>
        <topology evidence="1">Lipid-anchor</topology>
        <topology evidence="1">GPI-anchor</topology>
    </subcellularLocation>
</comment>
<keyword evidence="2" id="KW-1003">Cell membrane</keyword>
<evidence type="ECO:0000256" key="6">
    <source>
        <dbReference type="ARBA" id="ARBA00023157"/>
    </source>
</evidence>
<protein>
    <submittedName>
        <fullName evidence="11">X8 domain-containing protein</fullName>
    </submittedName>
</protein>
<evidence type="ECO:0000256" key="5">
    <source>
        <dbReference type="ARBA" id="ARBA00023136"/>
    </source>
</evidence>
<dbReference type="Gene3D" id="1.20.58.1040">
    <property type="match status" value="1"/>
</dbReference>
<proteinExistence type="predicted"/>
<keyword evidence="7" id="KW-0325">Glycoprotein</keyword>
<evidence type="ECO:0000313" key="12">
    <source>
        <dbReference type="Proteomes" id="UP000187406"/>
    </source>
</evidence>
<evidence type="ECO:0000256" key="9">
    <source>
        <dbReference type="SAM" id="SignalP"/>
    </source>
</evidence>
<dbReference type="InParanoid" id="A0A1Q3C728"/>
<dbReference type="PANTHER" id="PTHR31044">
    <property type="entry name" value="BETA-1,3 GLUCANASE"/>
    <property type="match status" value="1"/>
</dbReference>
<dbReference type="OrthoDB" id="1919050at2759"/>
<sequence>MSICLFLSLLLLALPISGSQNGAVVSTELWCVANNNAEDAALQSALDWACGPGAADCRPIQQGGPCYDPNDIQRTASFAFNDYYLKHGLTDDACNFDSTASLTSLNPSHGSCKFPSSSMVNNGSISGSTTTTTTSAGIGSETSDSSGCDLIAGLWFWPLLFVHLSIIITRII</sequence>
<dbReference type="InterPro" id="IPR012946">
    <property type="entry name" value="X8"/>
</dbReference>
<evidence type="ECO:0000259" key="10">
    <source>
        <dbReference type="SMART" id="SM00768"/>
    </source>
</evidence>
<evidence type="ECO:0000256" key="1">
    <source>
        <dbReference type="ARBA" id="ARBA00004609"/>
    </source>
</evidence>
<dbReference type="GO" id="GO:0098552">
    <property type="term" value="C:side of membrane"/>
    <property type="evidence" value="ECO:0007669"/>
    <property type="project" value="UniProtKB-KW"/>
</dbReference>
<accession>A0A1Q3C728</accession>
<keyword evidence="8" id="KW-0449">Lipoprotein</keyword>
<keyword evidence="5" id="KW-0472">Membrane</keyword>
<comment type="caution">
    <text evidence="11">The sequence shown here is derived from an EMBL/GenBank/DDBJ whole genome shotgun (WGS) entry which is preliminary data.</text>
</comment>
<name>A0A1Q3C728_CEPFO</name>
<reference evidence="12" key="1">
    <citation type="submission" date="2016-04" db="EMBL/GenBank/DDBJ databases">
        <title>Cephalotus genome sequencing.</title>
        <authorList>
            <person name="Fukushima K."/>
            <person name="Hasebe M."/>
            <person name="Fang X."/>
        </authorList>
    </citation>
    <scope>NUCLEOTIDE SEQUENCE [LARGE SCALE GENOMIC DNA]</scope>
    <source>
        <strain evidence="12">cv. St1</strain>
    </source>
</reference>
<evidence type="ECO:0000256" key="7">
    <source>
        <dbReference type="ARBA" id="ARBA00023180"/>
    </source>
</evidence>
<dbReference type="GO" id="GO:0005886">
    <property type="term" value="C:plasma membrane"/>
    <property type="evidence" value="ECO:0007669"/>
    <property type="project" value="UniProtKB-SubCell"/>
</dbReference>
<evidence type="ECO:0000313" key="11">
    <source>
        <dbReference type="EMBL" id="GAV75984.1"/>
    </source>
</evidence>
<dbReference type="GO" id="GO:0009506">
    <property type="term" value="C:plasmodesma"/>
    <property type="evidence" value="ECO:0007669"/>
    <property type="project" value="UniProtKB-ARBA"/>
</dbReference>
<feature type="domain" description="X8" evidence="10">
    <location>
        <begin position="29"/>
        <end position="114"/>
    </location>
</feature>
<evidence type="ECO:0000256" key="4">
    <source>
        <dbReference type="ARBA" id="ARBA00022729"/>
    </source>
</evidence>
<organism evidence="11 12">
    <name type="scientific">Cephalotus follicularis</name>
    <name type="common">Albany pitcher plant</name>
    <dbReference type="NCBI Taxonomy" id="3775"/>
    <lineage>
        <taxon>Eukaryota</taxon>
        <taxon>Viridiplantae</taxon>
        <taxon>Streptophyta</taxon>
        <taxon>Embryophyta</taxon>
        <taxon>Tracheophyta</taxon>
        <taxon>Spermatophyta</taxon>
        <taxon>Magnoliopsida</taxon>
        <taxon>eudicotyledons</taxon>
        <taxon>Gunneridae</taxon>
        <taxon>Pentapetalae</taxon>
        <taxon>rosids</taxon>
        <taxon>fabids</taxon>
        <taxon>Oxalidales</taxon>
        <taxon>Cephalotaceae</taxon>
        <taxon>Cephalotus</taxon>
    </lineage>
</organism>
<feature type="chain" id="PRO_5010282780" evidence="9">
    <location>
        <begin position="20"/>
        <end position="172"/>
    </location>
</feature>
<evidence type="ECO:0000256" key="3">
    <source>
        <dbReference type="ARBA" id="ARBA00022622"/>
    </source>
</evidence>
<dbReference type="InterPro" id="IPR044788">
    <property type="entry name" value="X8_dom_prot"/>
</dbReference>
<dbReference type="FunCoup" id="A0A1Q3C728">
    <property type="interactions" value="286"/>
</dbReference>